<dbReference type="EMBL" id="PNYC01000008">
    <property type="protein sequence ID" value="PMS36021.1"/>
    <property type="molecule type" value="Genomic_DNA"/>
</dbReference>
<evidence type="ECO:0000256" key="1">
    <source>
        <dbReference type="ARBA" id="ARBA00022676"/>
    </source>
</evidence>
<dbReference type="AlphaFoldDB" id="A0A2N7X356"/>
<dbReference type="SUPFAM" id="SSF53756">
    <property type="entry name" value="UDP-Glycosyltransferase/glycogen phosphorylase"/>
    <property type="match status" value="1"/>
</dbReference>
<evidence type="ECO:0000313" key="5">
    <source>
        <dbReference type="Proteomes" id="UP000235777"/>
    </source>
</evidence>
<dbReference type="Pfam" id="PF01075">
    <property type="entry name" value="Glyco_transf_9"/>
    <property type="match status" value="1"/>
</dbReference>
<evidence type="ECO:0000313" key="4">
    <source>
        <dbReference type="EMBL" id="PMS36021.1"/>
    </source>
</evidence>
<dbReference type="Proteomes" id="UP000235777">
    <property type="component" value="Unassembled WGS sequence"/>
</dbReference>
<comment type="caution">
    <text evidence="4">The sequence shown here is derived from an EMBL/GenBank/DDBJ whole genome shotgun (WGS) entry which is preliminary data.</text>
</comment>
<accession>A0A2N7X356</accession>
<dbReference type="GO" id="GO:0005829">
    <property type="term" value="C:cytosol"/>
    <property type="evidence" value="ECO:0007669"/>
    <property type="project" value="TreeGrafter"/>
</dbReference>
<dbReference type="InterPro" id="IPR051199">
    <property type="entry name" value="LPS_LOS_Heptosyltrfase"/>
</dbReference>
<organism evidence="4 5">
    <name type="scientific">Trinickia symbiotica</name>
    <dbReference type="NCBI Taxonomy" id="863227"/>
    <lineage>
        <taxon>Bacteria</taxon>
        <taxon>Pseudomonadati</taxon>
        <taxon>Pseudomonadota</taxon>
        <taxon>Betaproteobacteria</taxon>
        <taxon>Burkholderiales</taxon>
        <taxon>Burkholderiaceae</taxon>
        <taxon>Trinickia</taxon>
    </lineage>
</organism>
<dbReference type="Gene3D" id="3.40.50.2000">
    <property type="entry name" value="Glycogen Phosphorylase B"/>
    <property type="match status" value="1"/>
</dbReference>
<keyword evidence="1" id="KW-0328">Glycosyltransferase</keyword>
<dbReference type="PANTHER" id="PTHR30160:SF1">
    <property type="entry name" value="LIPOPOLYSACCHARIDE 1,2-N-ACETYLGLUCOSAMINETRANSFERASE-RELATED"/>
    <property type="match status" value="1"/>
</dbReference>
<evidence type="ECO:0000256" key="2">
    <source>
        <dbReference type="ARBA" id="ARBA00022679"/>
    </source>
</evidence>
<sequence>MACAAERRTARRAAQHLRGQRRGNRLLKDRPVPTRPQEMMTGYIDNCVEKLTKIPYPLVPHDPDSFLRTQSRLKLVKKYLHRDLALRLGGQSKREIRRIEKGMRVLWLYTGKANFGDAIMEMSGRALLPGADFSVDLLTLPKLHPLFCEDDIFENVYSHVDALEDRRYDAVVLNEFNYPSIELKKRHFRKTPFACLFQYFHGPSRNQTLFSFAAVNDVFGIGLRDEALVQIAKPYLQCNDATRRAVSGKRPERTAMALSVGGIDQNRSYLHWPSLLAMLDAMDDDRVPRQVVLLGSDNGLQMADEIMRKTFRRLEVVSHVARLSLLEAREIIAGCRLFVGCDGGLMHVAHSTETPSVTIFSHREPMRFFLTRRCHSVGLQSPGGASEVPPDAIADAVLRQLGVTASLSADAVQAR</sequence>
<dbReference type="PANTHER" id="PTHR30160">
    <property type="entry name" value="TETRAACYLDISACCHARIDE 4'-KINASE-RELATED"/>
    <property type="match status" value="1"/>
</dbReference>
<feature type="region of interest" description="Disordered" evidence="3">
    <location>
        <begin position="1"/>
        <end position="35"/>
    </location>
</feature>
<feature type="compositionally biased region" description="Basic residues" evidence="3">
    <location>
        <begin position="9"/>
        <end position="25"/>
    </location>
</feature>
<protein>
    <submittedName>
        <fullName evidence="4">ADP-heptose--LPS heptosyltransferase RfaF</fullName>
    </submittedName>
</protein>
<dbReference type="GO" id="GO:0008713">
    <property type="term" value="F:ADP-heptose-lipopolysaccharide heptosyltransferase activity"/>
    <property type="evidence" value="ECO:0007669"/>
    <property type="project" value="TreeGrafter"/>
</dbReference>
<dbReference type="InterPro" id="IPR002201">
    <property type="entry name" value="Glyco_trans_9"/>
</dbReference>
<reference evidence="4 5" key="1">
    <citation type="submission" date="2018-01" db="EMBL/GenBank/DDBJ databases">
        <title>Whole genome analyses suggest that Burkholderia sensu lato contains two further novel genera in the rhizoxinica-symbiotica group Mycetohabitans gen. nov., and Trinickia gen. nov.: implications for the evolution of diazotrophy and nodulation in the Burkholderiaceae.</title>
        <authorList>
            <person name="Estrada-de los Santos P."/>
            <person name="Palmer M."/>
            <person name="Chavez-Ramirez B."/>
            <person name="Beukes C."/>
            <person name="Steenkamp E.T."/>
            <person name="Hirsch A.M."/>
            <person name="Manyaka P."/>
            <person name="Maluk M."/>
            <person name="Lafos M."/>
            <person name="Crook M."/>
            <person name="Gross E."/>
            <person name="Simon M.F."/>
            <person name="Bueno dos Reis Junior F."/>
            <person name="Poole P.S."/>
            <person name="Venter S.N."/>
            <person name="James E.K."/>
        </authorList>
    </citation>
    <scope>NUCLEOTIDE SEQUENCE [LARGE SCALE GENOMIC DNA]</scope>
    <source>
        <strain evidence="4 5">JPY 581</strain>
    </source>
</reference>
<keyword evidence="5" id="KW-1185">Reference proteome</keyword>
<gene>
    <name evidence="4" type="ORF">C0Z20_14230</name>
</gene>
<proteinExistence type="predicted"/>
<dbReference type="STRING" id="863227.GCA_000373005_04369"/>
<name>A0A2N7X356_9BURK</name>
<dbReference type="GO" id="GO:0009244">
    <property type="term" value="P:lipopolysaccharide core region biosynthetic process"/>
    <property type="evidence" value="ECO:0007669"/>
    <property type="project" value="TreeGrafter"/>
</dbReference>
<evidence type="ECO:0000256" key="3">
    <source>
        <dbReference type="SAM" id="MobiDB-lite"/>
    </source>
</evidence>
<keyword evidence="2 4" id="KW-0808">Transferase</keyword>